<dbReference type="Gene3D" id="3.30.160.250">
    <property type="match status" value="1"/>
</dbReference>
<accession>A0A9D5Q741</accession>
<gene>
    <name evidence="1" type="ORF">GF339_17890</name>
</gene>
<sequence>MTAFCEALQDVRSQYVGYVPNFPGAHSQAVTLDELSTNLQEMVKMLREDGQPEFETEFIGTQMVLVA</sequence>
<protein>
    <submittedName>
        <fullName evidence="1">Type II toxin-antitoxin system HicB family antitoxin</fullName>
    </submittedName>
</protein>
<dbReference type="EMBL" id="WJJP01000586">
    <property type="protein sequence ID" value="MBD3326460.1"/>
    <property type="molecule type" value="Genomic_DNA"/>
</dbReference>
<proteinExistence type="predicted"/>
<comment type="caution">
    <text evidence="1">The sequence shown here is derived from an EMBL/GenBank/DDBJ whole genome shotgun (WGS) entry which is preliminary data.</text>
</comment>
<dbReference type="Proteomes" id="UP000649604">
    <property type="component" value="Unassembled WGS sequence"/>
</dbReference>
<organism evidence="1 2">
    <name type="scientific">candidate division KSB3 bacterium</name>
    <dbReference type="NCBI Taxonomy" id="2044937"/>
    <lineage>
        <taxon>Bacteria</taxon>
        <taxon>candidate division KSB3</taxon>
    </lineage>
</organism>
<evidence type="ECO:0000313" key="2">
    <source>
        <dbReference type="Proteomes" id="UP000649604"/>
    </source>
</evidence>
<reference evidence="1" key="1">
    <citation type="submission" date="2019-11" db="EMBL/GenBank/DDBJ databases">
        <title>Microbial mats filling the niche in hypersaline microbial mats.</title>
        <authorList>
            <person name="Wong H.L."/>
            <person name="Macleod F.I."/>
            <person name="White R.A. III"/>
            <person name="Burns B.P."/>
        </authorList>
    </citation>
    <scope>NUCLEOTIDE SEQUENCE</scope>
    <source>
        <strain evidence="1">Rbin_158</strain>
    </source>
</reference>
<name>A0A9D5Q741_9BACT</name>
<dbReference type="SUPFAM" id="SSF143100">
    <property type="entry name" value="TTHA1013/TTHA0281-like"/>
    <property type="match status" value="1"/>
</dbReference>
<dbReference type="AlphaFoldDB" id="A0A9D5Q741"/>
<dbReference type="InterPro" id="IPR035069">
    <property type="entry name" value="TTHA1013/TTHA0281-like"/>
</dbReference>
<evidence type="ECO:0000313" key="1">
    <source>
        <dbReference type="EMBL" id="MBD3326460.1"/>
    </source>
</evidence>